<evidence type="ECO:0000259" key="4">
    <source>
        <dbReference type="PROSITE" id="PS51762"/>
    </source>
</evidence>
<feature type="domain" description="GH16" evidence="4">
    <location>
        <begin position="134"/>
        <end position="483"/>
    </location>
</feature>
<protein>
    <submittedName>
        <fullName evidence="5">Mannosyltransferase</fullName>
    </submittedName>
</protein>
<dbReference type="InterPro" id="IPR050546">
    <property type="entry name" value="Glycosyl_Hydrlase_16"/>
</dbReference>
<dbReference type="PROSITE" id="PS51762">
    <property type="entry name" value="GH16_2"/>
    <property type="match status" value="1"/>
</dbReference>
<dbReference type="InterPro" id="IPR000757">
    <property type="entry name" value="Beta-glucanase-like"/>
</dbReference>
<dbReference type="PANTHER" id="PTHR10963">
    <property type="entry name" value="GLYCOSYL HYDROLASE-RELATED"/>
    <property type="match status" value="1"/>
</dbReference>
<dbReference type="EMBL" id="LYUB02000021">
    <property type="protein sequence ID" value="OVF06207.1"/>
    <property type="molecule type" value="Genomic_DNA"/>
</dbReference>
<dbReference type="GO" id="GO:0031505">
    <property type="term" value="P:fungal-type cell wall organization"/>
    <property type="evidence" value="ECO:0007669"/>
    <property type="project" value="UniProtKB-ARBA"/>
</dbReference>
<keyword evidence="3" id="KW-1133">Transmembrane helix</keyword>
<dbReference type="GO" id="GO:0016757">
    <property type="term" value="F:glycosyltransferase activity"/>
    <property type="evidence" value="ECO:0007669"/>
    <property type="project" value="UniProtKB-KW"/>
</dbReference>
<reference evidence="5 6" key="1">
    <citation type="submission" date="2017-04" db="EMBL/GenBank/DDBJ databases">
        <title>Draft genome of the yeast Clavispora lusitaniae type strain CBS 6936.</title>
        <authorList>
            <person name="Durrens P."/>
            <person name="Klopp C."/>
            <person name="Biteau N."/>
            <person name="Fitton-Ouhabi V."/>
            <person name="Dementhon K."/>
            <person name="Accoceberry I."/>
            <person name="Sherman D.J."/>
            <person name="Noel T."/>
        </authorList>
    </citation>
    <scope>NUCLEOTIDE SEQUENCE [LARGE SCALE GENOMIC DNA]</scope>
    <source>
        <strain evidence="5 6">CBS 6936</strain>
    </source>
</reference>
<evidence type="ECO:0000256" key="1">
    <source>
        <dbReference type="ARBA" id="ARBA00006865"/>
    </source>
</evidence>
<dbReference type="Gene3D" id="2.60.120.200">
    <property type="match status" value="1"/>
</dbReference>
<dbReference type="InterPro" id="IPR013320">
    <property type="entry name" value="ConA-like_dom_sf"/>
</dbReference>
<evidence type="ECO:0000256" key="2">
    <source>
        <dbReference type="SAM" id="MobiDB-lite"/>
    </source>
</evidence>
<keyword evidence="3" id="KW-0472">Membrane</keyword>
<dbReference type="Proteomes" id="UP000195602">
    <property type="component" value="Unassembled WGS sequence"/>
</dbReference>
<dbReference type="GO" id="GO:0005975">
    <property type="term" value="P:carbohydrate metabolic process"/>
    <property type="evidence" value="ECO:0007669"/>
    <property type="project" value="InterPro"/>
</dbReference>
<organism evidence="5 6">
    <name type="scientific">Clavispora lusitaniae</name>
    <name type="common">Candida lusitaniae</name>
    <dbReference type="NCBI Taxonomy" id="36911"/>
    <lineage>
        <taxon>Eukaryota</taxon>
        <taxon>Fungi</taxon>
        <taxon>Dikarya</taxon>
        <taxon>Ascomycota</taxon>
        <taxon>Saccharomycotina</taxon>
        <taxon>Pichiomycetes</taxon>
        <taxon>Metschnikowiaceae</taxon>
        <taxon>Clavispora</taxon>
    </lineage>
</organism>
<feature type="compositionally biased region" description="Polar residues" evidence="2">
    <location>
        <begin position="24"/>
        <end position="62"/>
    </location>
</feature>
<gene>
    <name evidence="5" type="ORF">A9F13_21g00297</name>
</gene>
<feature type="compositionally biased region" description="Polar residues" evidence="2">
    <location>
        <begin position="1"/>
        <end position="18"/>
    </location>
</feature>
<dbReference type="KEGG" id="clus:A9F13_21g00297"/>
<comment type="similarity">
    <text evidence="1">Belongs to the glycosyl hydrolase 16 family.</text>
</comment>
<keyword evidence="5" id="KW-0328">Glycosyltransferase</keyword>
<comment type="caution">
    <text evidence="5">The sequence shown here is derived from an EMBL/GenBank/DDBJ whole genome shotgun (WGS) entry which is preliminary data.</text>
</comment>
<sequence>MVQLHPQQSEVSNSSAENQYFEASDQQTDISSSLPMPTASARTSRGTSLRTSGDESSSIVNRSSQTLYTTEIKPGDDELIFTKRVVHSKRITLGAEVEKPWLKSKSRKKLKIINYIVLLGFVLGLAVIGVLGYFAYADISNFKFCEVLVDDFSEFNKNVWEREVQVGGFGTGAFDWTTDSDRNSFVKNGKLYILPTLTNETIDNDDISNGYTVNLTTDGTCTGSGGAQCWIRSNSTTGAIIPPVQSARLNTKSSASIKYGKVEVRAKLPKGDWLWPAIWLLPKNNTYGPWPASGEIDIAESRGNGVHYPMGGHDVISSSLHWGPDVAQDQYLRTTSHSTQRLGMFSSTFHVYGLEWNEKYIKSYIDGRLRQVLYHGFKKPFWDFGHFSTTYQNGTVIQNPWPLNNKIAPFDQEFFLVLNVAVGGTNGFFPDSMGDKPWTNAQETTAPRSFWSAVSSWYPTWPQKEEDRALVVDYVKMYKICSTTEKNQKRDTFLKPFSWMVPFLRFKK</sequence>
<evidence type="ECO:0000256" key="3">
    <source>
        <dbReference type="SAM" id="Phobius"/>
    </source>
</evidence>
<feature type="transmembrane region" description="Helical" evidence="3">
    <location>
        <begin position="112"/>
        <end position="136"/>
    </location>
</feature>
<keyword evidence="3" id="KW-0812">Transmembrane</keyword>
<evidence type="ECO:0000313" key="5">
    <source>
        <dbReference type="EMBL" id="OVF06207.1"/>
    </source>
</evidence>
<evidence type="ECO:0000313" key="6">
    <source>
        <dbReference type="Proteomes" id="UP000195602"/>
    </source>
</evidence>
<feature type="region of interest" description="Disordered" evidence="2">
    <location>
        <begin position="1"/>
        <end position="62"/>
    </location>
</feature>
<dbReference type="AlphaFoldDB" id="A0AA91PVT5"/>
<dbReference type="Pfam" id="PF00722">
    <property type="entry name" value="Glyco_hydro_16"/>
    <property type="match status" value="1"/>
</dbReference>
<dbReference type="GO" id="GO:0004553">
    <property type="term" value="F:hydrolase activity, hydrolyzing O-glycosyl compounds"/>
    <property type="evidence" value="ECO:0007669"/>
    <property type="project" value="InterPro"/>
</dbReference>
<name>A0AA91PVT5_CLALS</name>
<dbReference type="PANTHER" id="PTHR10963:SF55">
    <property type="entry name" value="GLYCOSIDE HYDROLASE FAMILY 16 PROTEIN"/>
    <property type="match status" value="1"/>
</dbReference>
<dbReference type="CDD" id="cd08024">
    <property type="entry name" value="GH16_CCF"/>
    <property type="match status" value="1"/>
</dbReference>
<proteinExistence type="inferred from homology"/>
<dbReference type="SUPFAM" id="SSF49899">
    <property type="entry name" value="Concanavalin A-like lectins/glucanases"/>
    <property type="match status" value="1"/>
</dbReference>
<keyword evidence="5" id="KW-0808">Transferase</keyword>
<accession>A0AA91PVT5</accession>